<name>A0AB34FG10_9HYPO</name>
<dbReference type="GO" id="GO:0003924">
    <property type="term" value="F:GTPase activity"/>
    <property type="evidence" value="ECO:0007669"/>
    <property type="project" value="InterPro"/>
</dbReference>
<evidence type="ECO:0000313" key="5">
    <source>
        <dbReference type="EMBL" id="KAJ6437907.1"/>
    </source>
</evidence>
<dbReference type="PANTHER" id="PTHR11566:SF215">
    <property type="entry name" value="DYNAMIN GTPASE"/>
    <property type="match status" value="1"/>
</dbReference>
<dbReference type="PRINTS" id="PR00195">
    <property type="entry name" value="DYNAMIN"/>
</dbReference>
<gene>
    <name evidence="5" type="ORF">O9K51_09329</name>
</gene>
<dbReference type="GO" id="GO:0005874">
    <property type="term" value="C:microtubule"/>
    <property type="evidence" value="ECO:0007669"/>
    <property type="project" value="TreeGrafter"/>
</dbReference>
<dbReference type="Pfam" id="PF00350">
    <property type="entry name" value="Dynamin_N"/>
    <property type="match status" value="1"/>
</dbReference>
<accession>A0AB34FG10</accession>
<dbReference type="InterPro" id="IPR027417">
    <property type="entry name" value="P-loop_NTPase"/>
</dbReference>
<dbReference type="PROSITE" id="PS51388">
    <property type="entry name" value="GED"/>
    <property type="match status" value="1"/>
</dbReference>
<feature type="domain" description="GED" evidence="3">
    <location>
        <begin position="523"/>
        <end position="564"/>
    </location>
</feature>
<feature type="domain" description="Dynamin-type G" evidence="4">
    <location>
        <begin position="1"/>
        <end position="197"/>
    </location>
</feature>
<dbReference type="Proteomes" id="UP001163105">
    <property type="component" value="Unassembled WGS sequence"/>
</dbReference>
<dbReference type="GO" id="GO:0016020">
    <property type="term" value="C:membrane"/>
    <property type="evidence" value="ECO:0007669"/>
    <property type="project" value="TreeGrafter"/>
</dbReference>
<dbReference type="InterPro" id="IPR020850">
    <property type="entry name" value="GED_dom"/>
</dbReference>
<dbReference type="GO" id="GO:0000266">
    <property type="term" value="P:mitochondrial fission"/>
    <property type="evidence" value="ECO:0007669"/>
    <property type="project" value="TreeGrafter"/>
</dbReference>
<evidence type="ECO:0000259" key="4">
    <source>
        <dbReference type="PROSITE" id="PS51718"/>
    </source>
</evidence>
<keyword evidence="2" id="KW-0342">GTP-binding</keyword>
<dbReference type="AlphaFoldDB" id="A0AB34FG10"/>
<organism evidence="5 6">
    <name type="scientific">Purpureocillium lavendulum</name>
    <dbReference type="NCBI Taxonomy" id="1247861"/>
    <lineage>
        <taxon>Eukaryota</taxon>
        <taxon>Fungi</taxon>
        <taxon>Dikarya</taxon>
        <taxon>Ascomycota</taxon>
        <taxon>Pezizomycotina</taxon>
        <taxon>Sordariomycetes</taxon>
        <taxon>Hypocreomycetidae</taxon>
        <taxon>Hypocreales</taxon>
        <taxon>Ophiocordycipitaceae</taxon>
        <taxon>Purpureocillium</taxon>
    </lineage>
</organism>
<dbReference type="GO" id="GO:0016559">
    <property type="term" value="P:peroxisome fission"/>
    <property type="evidence" value="ECO:0007669"/>
    <property type="project" value="TreeGrafter"/>
</dbReference>
<dbReference type="SMART" id="SM00053">
    <property type="entry name" value="DYNc"/>
    <property type="match status" value="1"/>
</dbReference>
<dbReference type="InterPro" id="IPR000375">
    <property type="entry name" value="Dynamin_stalk"/>
</dbReference>
<proteinExistence type="predicted"/>
<evidence type="ECO:0000256" key="1">
    <source>
        <dbReference type="ARBA" id="ARBA00022741"/>
    </source>
</evidence>
<dbReference type="Pfam" id="PF01031">
    <property type="entry name" value="Dynamin_M"/>
    <property type="match status" value="1"/>
</dbReference>
<dbReference type="InterPro" id="IPR022812">
    <property type="entry name" value="Dynamin"/>
</dbReference>
<dbReference type="GO" id="GO:0006897">
    <property type="term" value="P:endocytosis"/>
    <property type="evidence" value="ECO:0007669"/>
    <property type="project" value="TreeGrafter"/>
</dbReference>
<protein>
    <submittedName>
        <fullName evidence="5">Interferon-induced GTP-binding protein Mx1</fullName>
    </submittedName>
</protein>
<dbReference type="GO" id="GO:0008017">
    <property type="term" value="F:microtubule binding"/>
    <property type="evidence" value="ECO:0007669"/>
    <property type="project" value="TreeGrafter"/>
</dbReference>
<dbReference type="GO" id="GO:0005525">
    <property type="term" value="F:GTP binding"/>
    <property type="evidence" value="ECO:0007669"/>
    <property type="project" value="InterPro"/>
</dbReference>
<dbReference type="InterPro" id="IPR030381">
    <property type="entry name" value="G_DYNAMIN_dom"/>
</dbReference>
<dbReference type="SUPFAM" id="SSF52540">
    <property type="entry name" value="P-loop containing nucleoside triphosphate hydrolases"/>
    <property type="match status" value="1"/>
</dbReference>
<dbReference type="EMBL" id="JAQHRD010000009">
    <property type="protein sequence ID" value="KAJ6437907.1"/>
    <property type="molecule type" value="Genomic_DNA"/>
</dbReference>
<reference evidence="5" key="1">
    <citation type="submission" date="2023-01" db="EMBL/GenBank/DDBJ databases">
        <title>The growth and conidiation of Purpureocillium lavendulum are regulated by nitrogen source and histone H3K14 acetylation.</title>
        <authorList>
            <person name="Tang P."/>
            <person name="Han J."/>
            <person name="Zhang C."/>
            <person name="Tang P."/>
            <person name="Qi F."/>
            <person name="Zhang K."/>
            <person name="Liang L."/>
        </authorList>
    </citation>
    <scope>NUCLEOTIDE SEQUENCE</scope>
    <source>
        <strain evidence="5">YMF1.00683</strain>
    </source>
</reference>
<dbReference type="PANTHER" id="PTHR11566">
    <property type="entry name" value="DYNAMIN"/>
    <property type="match status" value="1"/>
</dbReference>
<dbReference type="CDD" id="cd08771">
    <property type="entry name" value="DLP_1"/>
    <property type="match status" value="1"/>
</dbReference>
<evidence type="ECO:0000259" key="3">
    <source>
        <dbReference type="PROSITE" id="PS51388"/>
    </source>
</evidence>
<dbReference type="GO" id="GO:0005739">
    <property type="term" value="C:mitochondrion"/>
    <property type="evidence" value="ECO:0007669"/>
    <property type="project" value="TreeGrafter"/>
</dbReference>
<dbReference type="InterPro" id="IPR001401">
    <property type="entry name" value="Dynamin_GTPase"/>
</dbReference>
<keyword evidence="1" id="KW-0547">Nucleotide-binding</keyword>
<evidence type="ECO:0000313" key="6">
    <source>
        <dbReference type="Proteomes" id="UP001163105"/>
    </source>
</evidence>
<dbReference type="Gene3D" id="3.40.50.300">
    <property type="entry name" value="P-loop containing nucleotide triphosphate hydrolases"/>
    <property type="match status" value="1"/>
</dbReference>
<dbReference type="GO" id="GO:0048312">
    <property type="term" value="P:intracellular distribution of mitochondria"/>
    <property type="evidence" value="ECO:0007669"/>
    <property type="project" value="TreeGrafter"/>
</dbReference>
<keyword evidence="6" id="KW-1185">Reference proteome</keyword>
<dbReference type="PROSITE" id="PS51718">
    <property type="entry name" value="G_DYNAMIN_2"/>
    <property type="match status" value="1"/>
</dbReference>
<evidence type="ECO:0000256" key="2">
    <source>
        <dbReference type="ARBA" id="ARBA00023134"/>
    </source>
</evidence>
<dbReference type="InterPro" id="IPR045063">
    <property type="entry name" value="Dynamin_N"/>
</dbReference>
<sequence length="564" mass="64171">MGIRMSLAETKSDAGAFSQDILKIEVTGPEQIHLTVIDVPGIFRVLVPGLTTETDIRMVEEMVKDYIRNPRTIILAVIPCNVDIATQEVLKLAKTADPQGTRTMAVLTKPDLATEQATQNAIMELVLEERNKLRLGYLVVKNRSADDHSSTTQARTASENAFFSADPWSRAAGRCGVHALTNRLRILLMNLSKKEIPAVKAEIVTRLRRNKNDLQAMGPSRADEYSQRQYLGEIAMNFQDITKAALSGEYSGRKLFKTEEELRLITRIMRLQKGFANIFRQRAHTDHFVEDYEAALHEPISEVEGEFTDQGLETEQGTSAEEKHKETTVFESPIPEYPDIQDIITDEDFICPIASNTPIIERVREVFDAYRGPDLGTFGGAILATVFEEQAVKWRPLTFSYVSRALGVVHHFIVRLLNHVCPEEQVQDQLWNCLLHKLQTAYRRAMDHAHFLLDVEFDWCPNTSNHYFNDLLQKKRADRRVKPLREKAITVSGKGGALPAGEYVRLEDVGQGTRNMDNDEQVCEDILDVFECYYKVAQKRFVDVVFQQVVRHYVNIKPLIHVDR</sequence>
<comment type="caution">
    <text evidence="5">The sequence shown here is derived from an EMBL/GenBank/DDBJ whole genome shotgun (WGS) entry which is preliminary data.</text>
</comment>